<reference evidence="2" key="1">
    <citation type="submission" date="2020-08" db="EMBL/GenBank/DDBJ databases">
        <title>Multicomponent nature underlies the extraordinary mechanical properties of spider dragline silk.</title>
        <authorList>
            <person name="Kono N."/>
            <person name="Nakamura H."/>
            <person name="Mori M."/>
            <person name="Yoshida Y."/>
            <person name="Ohtoshi R."/>
            <person name="Malay A.D."/>
            <person name="Moran D.A.P."/>
            <person name="Tomita M."/>
            <person name="Numata K."/>
            <person name="Arakawa K."/>
        </authorList>
    </citation>
    <scope>NUCLEOTIDE SEQUENCE</scope>
</reference>
<name>A0A8X6U1E5_NEPPI</name>
<dbReference type="EMBL" id="BMAW01116764">
    <property type="protein sequence ID" value="GFT72027.1"/>
    <property type="molecule type" value="Genomic_DNA"/>
</dbReference>
<evidence type="ECO:0000256" key="1">
    <source>
        <dbReference type="SAM" id="MobiDB-lite"/>
    </source>
</evidence>
<accession>A0A8X6U1E5</accession>
<feature type="compositionally biased region" description="Polar residues" evidence="1">
    <location>
        <begin position="1"/>
        <end position="12"/>
    </location>
</feature>
<feature type="compositionally biased region" description="Basic and acidic residues" evidence="1">
    <location>
        <begin position="13"/>
        <end position="49"/>
    </location>
</feature>
<dbReference type="Proteomes" id="UP000887013">
    <property type="component" value="Unassembled WGS sequence"/>
</dbReference>
<dbReference type="AlphaFoldDB" id="A0A8X6U1E5"/>
<evidence type="ECO:0000313" key="3">
    <source>
        <dbReference type="Proteomes" id="UP000887013"/>
    </source>
</evidence>
<sequence length="256" mass="30128">MQDKSNPNAVTQKRTERWQKTTTERKAEQRGRLKESRKCDEFRKSETKRQKLARNKRKSAITAAEKETKRIRKRVEMRKYCKKCLQRKLSVTSPPITFKSKSSYGKAMAKAKRSLSKCPIKRKIIEENLYSLGEMYQQLKEKYPDISIGRSKFCGLRPENVCLRHETPFNLRLCVFHENIKLYLNGCDFLPSNISEFIQLIDEIQSAYWATNSCIIFTSLTYMNYENELLPIPIVESNYMRHDKYVWATFSGGDYG</sequence>
<evidence type="ECO:0000313" key="2">
    <source>
        <dbReference type="EMBL" id="GFT72027.1"/>
    </source>
</evidence>
<keyword evidence="3" id="KW-1185">Reference proteome</keyword>
<gene>
    <name evidence="2" type="ORF">NPIL_508411</name>
</gene>
<organism evidence="2 3">
    <name type="scientific">Nephila pilipes</name>
    <name type="common">Giant wood spider</name>
    <name type="synonym">Nephila maculata</name>
    <dbReference type="NCBI Taxonomy" id="299642"/>
    <lineage>
        <taxon>Eukaryota</taxon>
        <taxon>Metazoa</taxon>
        <taxon>Ecdysozoa</taxon>
        <taxon>Arthropoda</taxon>
        <taxon>Chelicerata</taxon>
        <taxon>Arachnida</taxon>
        <taxon>Araneae</taxon>
        <taxon>Araneomorphae</taxon>
        <taxon>Entelegynae</taxon>
        <taxon>Araneoidea</taxon>
        <taxon>Nephilidae</taxon>
        <taxon>Nephila</taxon>
    </lineage>
</organism>
<proteinExistence type="predicted"/>
<feature type="region of interest" description="Disordered" evidence="1">
    <location>
        <begin position="1"/>
        <end position="65"/>
    </location>
</feature>
<dbReference type="OrthoDB" id="10062343at2759"/>
<protein>
    <submittedName>
        <fullName evidence="2">Uncharacterized protein</fullName>
    </submittedName>
</protein>
<feature type="compositionally biased region" description="Basic residues" evidence="1">
    <location>
        <begin position="50"/>
        <end position="59"/>
    </location>
</feature>
<comment type="caution">
    <text evidence="2">The sequence shown here is derived from an EMBL/GenBank/DDBJ whole genome shotgun (WGS) entry which is preliminary data.</text>
</comment>